<evidence type="ECO:0000256" key="1">
    <source>
        <dbReference type="ARBA" id="ARBA00023015"/>
    </source>
</evidence>
<dbReference type="AlphaFoldDB" id="A0A951PR93"/>
<dbReference type="GO" id="GO:0003700">
    <property type="term" value="F:DNA-binding transcription factor activity"/>
    <property type="evidence" value="ECO:0007669"/>
    <property type="project" value="InterPro"/>
</dbReference>
<dbReference type="PRINTS" id="PR00778">
    <property type="entry name" value="HTHARSR"/>
</dbReference>
<protein>
    <submittedName>
        <fullName evidence="5">Metalloregulator ArsR/SmtB family transcription factor</fullName>
    </submittedName>
</protein>
<evidence type="ECO:0000259" key="4">
    <source>
        <dbReference type="PROSITE" id="PS50987"/>
    </source>
</evidence>
<keyword evidence="2" id="KW-0238">DNA-binding</keyword>
<organism evidence="5 6">
    <name type="scientific">Symplocastrum torsivum CPER-KK1</name>
    <dbReference type="NCBI Taxonomy" id="450513"/>
    <lineage>
        <taxon>Bacteria</taxon>
        <taxon>Bacillati</taxon>
        <taxon>Cyanobacteriota</taxon>
        <taxon>Cyanophyceae</taxon>
        <taxon>Oscillatoriophycideae</taxon>
        <taxon>Oscillatoriales</taxon>
        <taxon>Microcoleaceae</taxon>
        <taxon>Symplocastrum</taxon>
    </lineage>
</organism>
<dbReference type="InterPro" id="IPR001845">
    <property type="entry name" value="HTH_ArsR_DNA-bd_dom"/>
</dbReference>
<reference evidence="5" key="2">
    <citation type="journal article" date="2022" name="Microbiol. Resour. Announc.">
        <title>Metagenome Sequencing to Explore Phylogenomics of Terrestrial Cyanobacteria.</title>
        <authorList>
            <person name="Ward R.D."/>
            <person name="Stajich J.E."/>
            <person name="Johansen J.R."/>
            <person name="Huntemann M."/>
            <person name="Clum A."/>
            <person name="Foster B."/>
            <person name="Foster B."/>
            <person name="Roux S."/>
            <person name="Palaniappan K."/>
            <person name="Varghese N."/>
            <person name="Mukherjee S."/>
            <person name="Reddy T.B.K."/>
            <person name="Daum C."/>
            <person name="Copeland A."/>
            <person name="Chen I.A."/>
            <person name="Ivanova N.N."/>
            <person name="Kyrpides N.C."/>
            <person name="Shapiro N."/>
            <person name="Eloe-Fadrosh E.A."/>
            <person name="Pietrasiak N."/>
        </authorList>
    </citation>
    <scope>NUCLEOTIDE SEQUENCE</scope>
    <source>
        <strain evidence="5">CPER-KK1</strain>
    </source>
</reference>
<dbReference type="InterPro" id="IPR011991">
    <property type="entry name" value="ArsR-like_HTH"/>
</dbReference>
<feature type="domain" description="HTH arsR-type" evidence="4">
    <location>
        <begin position="1"/>
        <end position="104"/>
    </location>
</feature>
<dbReference type="PANTHER" id="PTHR33154">
    <property type="entry name" value="TRANSCRIPTIONAL REGULATOR, ARSR FAMILY"/>
    <property type="match status" value="1"/>
</dbReference>
<gene>
    <name evidence="5" type="ORF">KME25_22945</name>
</gene>
<reference evidence="5" key="1">
    <citation type="submission" date="2021-05" db="EMBL/GenBank/DDBJ databases">
        <authorList>
            <person name="Pietrasiak N."/>
            <person name="Ward R."/>
            <person name="Stajich J.E."/>
            <person name="Kurbessoian T."/>
        </authorList>
    </citation>
    <scope>NUCLEOTIDE SEQUENCE</scope>
    <source>
        <strain evidence="5">CPER-KK1</strain>
    </source>
</reference>
<dbReference type="Proteomes" id="UP000753908">
    <property type="component" value="Unassembled WGS sequence"/>
</dbReference>
<evidence type="ECO:0000256" key="3">
    <source>
        <dbReference type="ARBA" id="ARBA00023163"/>
    </source>
</evidence>
<dbReference type="NCBIfam" id="NF033788">
    <property type="entry name" value="HTH_metalloreg"/>
    <property type="match status" value="1"/>
</dbReference>
<evidence type="ECO:0000313" key="6">
    <source>
        <dbReference type="Proteomes" id="UP000753908"/>
    </source>
</evidence>
<sequence>MNITQFSRTAKALSDPRRFEILEAIASTEESACSALVEQFPISQATVSHHLKELANADLISVRREGQHCYYQFCSQVLDQYIEELQRRTSGRHFQTIEHKVVAH</sequence>
<name>A0A951PR93_9CYAN</name>
<accession>A0A951PR93</accession>
<dbReference type="InterPro" id="IPR036390">
    <property type="entry name" value="WH_DNA-bd_sf"/>
</dbReference>
<evidence type="ECO:0000256" key="2">
    <source>
        <dbReference type="ARBA" id="ARBA00023125"/>
    </source>
</evidence>
<comment type="caution">
    <text evidence="5">The sequence shown here is derived from an EMBL/GenBank/DDBJ whole genome shotgun (WGS) entry which is preliminary data.</text>
</comment>
<dbReference type="Pfam" id="PF12840">
    <property type="entry name" value="HTH_20"/>
    <property type="match status" value="1"/>
</dbReference>
<dbReference type="SUPFAM" id="SSF46785">
    <property type="entry name" value="Winged helix' DNA-binding domain"/>
    <property type="match status" value="1"/>
</dbReference>
<evidence type="ECO:0000313" key="5">
    <source>
        <dbReference type="EMBL" id="MBW4547268.1"/>
    </source>
</evidence>
<keyword evidence="3" id="KW-0804">Transcription</keyword>
<dbReference type="EMBL" id="JAHHIF010000038">
    <property type="protein sequence ID" value="MBW4547268.1"/>
    <property type="molecule type" value="Genomic_DNA"/>
</dbReference>
<dbReference type="PANTHER" id="PTHR33154:SF33">
    <property type="entry name" value="TRANSCRIPTIONAL REPRESSOR SDPR"/>
    <property type="match status" value="1"/>
</dbReference>
<keyword evidence="1" id="KW-0805">Transcription regulation</keyword>
<dbReference type="PROSITE" id="PS50987">
    <property type="entry name" value="HTH_ARSR_2"/>
    <property type="match status" value="1"/>
</dbReference>
<dbReference type="InterPro" id="IPR036388">
    <property type="entry name" value="WH-like_DNA-bd_sf"/>
</dbReference>
<proteinExistence type="predicted"/>
<dbReference type="CDD" id="cd00090">
    <property type="entry name" value="HTH_ARSR"/>
    <property type="match status" value="1"/>
</dbReference>
<dbReference type="SMART" id="SM00418">
    <property type="entry name" value="HTH_ARSR"/>
    <property type="match status" value="1"/>
</dbReference>
<dbReference type="Gene3D" id="1.10.10.10">
    <property type="entry name" value="Winged helix-like DNA-binding domain superfamily/Winged helix DNA-binding domain"/>
    <property type="match status" value="1"/>
</dbReference>
<dbReference type="InterPro" id="IPR051081">
    <property type="entry name" value="HTH_MetalResp_TranReg"/>
</dbReference>
<dbReference type="GO" id="GO:0003677">
    <property type="term" value="F:DNA binding"/>
    <property type="evidence" value="ECO:0007669"/>
    <property type="project" value="UniProtKB-KW"/>
</dbReference>